<reference evidence="1 2" key="1">
    <citation type="submission" date="2021-05" db="EMBL/GenBank/DDBJ databases">
        <title>Kineosporia and Streptomyces sp. nov. two new marine actinobacteria isolated from Coral.</title>
        <authorList>
            <person name="Buangrab K."/>
            <person name="Sutthacheep M."/>
            <person name="Yeemin T."/>
            <person name="Harunari E."/>
            <person name="Igarashi Y."/>
            <person name="Kanchanasin P."/>
            <person name="Tanasupawat S."/>
            <person name="Phongsopitanun W."/>
        </authorList>
    </citation>
    <scope>NUCLEOTIDE SEQUENCE [LARGE SCALE GENOMIC DNA]</scope>
    <source>
        <strain evidence="1 2">J2-2</strain>
    </source>
</reference>
<gene>
    <name evidence="1" type="ORF">KIH74_04730</name>
</gene>
<evidence type="ECO:0000313" key="2">
    <source>
        <dbReference type="Proteomes" id="UP001197247"/>
    </source>
</evidence>
<accession>A0ABS5TAW5</accession>
<organism evidence="1 2">
    <name type="scientific">Kineosporia corallincola</name>
    <dbReference type="NCBI Taxonomy" id="2835133"/>
    <lineage>
        <taxon>Bacteria</taxon>
        <taxon>Bacillati</taxon>
        <taxon>Actinomycetota</taxon>
        <taxon>Actinomycetes</taxon>
        <taxon>Kineosporiales</taxon>
        <taxon>Kineosporiaceae</taxon>
        <taxon>Kineosporia</taxon>
    </lineage>
</organism>
<dbReference type="InterPro" id="IPR011747">
    <property type="entry name" value="CHP02241"/>
</dbReference>
<evidence type="ECO:0000313" key="1">
    <source>
        <dbReference type="EMBL" id="MBT0768215.1"/>
    </source>
</evidence>
<dbReference type="InterPro" id="IPR010667">
    <property type="entry name" value="Phage_T4_Gp19"/>
</dbReference>
<dbReference type="PANTHER" id="PTHR38009">
    <property type="entry name" value="CONSERVED HYPOTHETICAL PHAGE TAIL PROTEIN"/>
    <property type="match status" value="1"/>
</dbReference>
<dbReference type="Pfam" id="PF06841">
    <property type="entry name" value="Phage_T4_gp19"/>
    <property type="match status" value="1"/>
</dbReference>
<proteinExistence type="predicted"/>
<protein>
    <submittedName>
        <fullName evidence="1">Phage tail protein</fullName>
    </submittedName>
</protein>
<dbReference type="Proteomes" id="UP001197247">
    <property type="component" value="Unassembled WGS sequence"/>
</dbReference>
<sequence>MPSLLDTSVLSGAPPTAANFLLEVDGQSIGTFGSVKGLSVSVAVESYTEGGNTGFVHQFPGQMSWPNLVFGRGLTDSDNLFAWMNRTAGHGFQAAGARLERTTACVVLLDTTGTRMRSWEFDDAFPVRWNGPDFDSSRGTPVTEELEVAHHGFKAKAP</sequence>
<keyword evidence="2" id="KW-1185">Reference proteome</keyword>
<dbReference type="NCBIfam" id="TIGR02241">
    <property type="entry name" value="conserved hypothetical phage tail region protein"/>
    <property type="match status" value="1"/>
</dbReference>
<dbReference type="RefSeq" id="WP_214154519.1">
    <property type="nucleotide sequence ID" value="NZ_JAHBAY010000002.1"/>
</dbReference>
<name>A0ABS5TAW5_9ACTN</name>
<comment type="caution">
    <text evidence="1">The sequence shown here is derived from an EMBL/GenBank/DDBJ whole genome shotgun (WGS) entry which is preliminary data.</text>
</comment>
<dbReference type="PANTHER" id="PTHR38009:SF1">
    <property type="entry name" value="CONSERVED HYPOTHETICAL PHAGE TAIL PROTEIN"/>
    <property type="match status" value="1"/>
</dbReference>
<dbReference type="EMBL" id="JAHBAY010000002">
    <property type="protein sequence ID" value="MBT0768215.1"/>
    <property type="molecule type" value="Genomic_DNA"/>
</dbReference>